<evidence type="ECO:0000256" key="1">
    <source>
        <dbReference type="SAM" id="MobiDB-lite"/>
    </source>
</evidence>
<organism evidence="3 4">
    <name type="scientific">Saguinus oedipus</name>
    <name type="common">Cotton-top tamarin</name>
    <name type="synonym">Oedipomidas oedipus</name>
    <dbReference type="NCBI Taxonomy" id="9490"/>
    <lineage>
        <taxon>Eukaryota</taxon>
        <taxon>Metazoa</taxon>
        <taxon>Chordata</taxon>
        <taxon>Craniata</taxon>
        <taxon>Vertebrata</taxon>
        <taxon>Euteleostomi</taxon>
        <taxon>Mammalia</taxon>
        <taxon>Eutheria</taxon>
        <taxon>Euarchontoglires</taxon>
        <taxon>Primates</taxon>
        <taxon>Haplorrhini</taxon>
        <taxon>Platyrrhini</taxon>
        <taxon>Cebidae</taxon>
        <taxon>Callitrichinae</taxon>
        <taxon>Saguinus</taxon>
    </lineage>
</organism>
<keyword evidence="4" id="KW-1185">Reference proteome</keyword>
<evidence type="ECO:0000256" key="2">
    <source>
        <dbReference type="SAM" id="Phobius"/>
    </source>
</evidence>
<protein>
    <submittedName>
        <fullName evidence="3">Endothelin-converting enzyme 1</fullName>
    </submittedName>
</protein>
<dbReference type="EMBL" id="JASSZA010000007">
    <property type="protein sequence ID" value="KAK2106110.1"/>
    <property type="molecule type" value="Genomic_DNA"/>
</dbReference>
<gene>
    <name evidence="3" type="primary">ECE1_2</name>
    <name evidence="3" type="ORF">P7K49_015624</name>
</gene>
<name>A0ABQ9VAK2_SAGOE</name>
<keyword evidence="2" id="KW-1133">Transmembrane helix</keyword>
<proteinExistence type="predicted"/>
<dbReference type="Proteomes" id="UP001266305">
    <property type="component" value="Unassembled WGS sequence"/>
</dbReference>
<comment type="caution">
    <text evidence="3">The sequence shown here is derived from an EMBL/GenBank/DDBJ whole genome shotgun (WGS) entry which is preliminary data.</text>
</comment>
<accession>A0ABQ9VAK2</accession>
<keyword evidence="2" id="KW-0812">Transmembrane</keyword>
<evidence type="ECO:0000313" key="4">
    <source>
        <dbReference type="Proteomes" id="UP001266305"/>
    </source>
</evidence>
<evidence type="ECO:0000313" key="3">
    <source>
        <dbReference type="EMBL" id="KAK2106110.1"/>
    </source>
</evidence>
<feature type="transmembrane region" description="Helical" evidence="2">
    <location>
        <begin position="57"/>
        <end position="79"/>
    </location>
</feature>
<keyword evidence="2" id="KW-0472">Membrane</keyword>
<sequence length="105" mass="11127">MPPQGLGLQRSPFVLGKWGPGLTSSPPLLPSSLQVNFHSPGSDQRCWAARTQVEKRLVVLVALLAAGLVACLAALGIQYQTRAETGSRCPTELIQPGASHRVDAQ</sequence>
<feature type="region of interest" description="Disordered" evidence="1">
    <location>
        <begin position="83"/>
        <end position="105"/>
    </location>
</feature>
<reference evidence="3 4" key="1">
    <citation type="submission" date="2023-05" db="EMBL/GenBank/DDBJ databases">
        <title>B98-5 Cell Line De Novo Hybrid Assembly: An Optical Mapping Approach.</title>
        <authorList>
            <person name="Kananen K."/>
            <person name="Auerbach J.A."/>
            <person name="Kautto E."/>
            <person name="Blachly J.S."/>
        </authorList>
    </citation>
    <scope>NUCLEOTIDE SEQUENCE [LARGE SCALE GENOMIC DNA]</scope>
    <source>
        <strain evidence="3">B95-8</strain>
        <tissue evidence="3">Cell line</tissue>
    </source>
</reference>